<dbReference type="CDD" id="cd06170">
    <property type="entry name" value="LuxR_C_like"/>
    <property type="match status" value="1"/>
</dbReference>
<dbReference type="SUPFAM" id="SSF46894">
    <property type="entry name" value="C-terminal effector domain of the bipartite response regulators"/>
    <property type="match status" value="2"/>
</dbReference>
<keyword evidence="1" id="KW-0805">Transcription regulation</keyword>
<dbReference type="EMBL" id="CP133721">
    <property type="protein sequence ID" value="WMW77317.1"/>
    <property type="molecule type" value="Genomic_DNA"/>
</dbReference>
<organism evidence="5 6">
    <name type="scientific">Flavobacterium nakdongensis</name>
    <dbReference type="NCBI Taxonomy" id="3073563"/>
    <lineage>
        <taxon>Bacteria</taxon>
        <taxon>Pseudomonadati</taxon>
        <taxon>Bacteroidota</taxon>
        <taxon>Flavobacteriia</taxon>
        <taxon>Flavobacteriales</taxon>
        <taxon>Flavobacteriaceae</taxon>
        <taxon>Flavobacterium</taxon>
    </lineage>
</organism>
<accession>A0ABY9R7S0</accession>
<feature type="domain" description="HTH luxR-type" evidence="4">
    <location>
        <begin position="141"/>
        <end position="206"/>
    </location>
</feature>
<reference evidence="5" key="1">
    <citation type="submission" date="2023-09" db="EMBL/GenBank/DDBJ databases">
        <title>Flavobacterium sp. 20NA77.7 isolated from freshwater.</title>
        <authorList>
            <person name="Le V."/>
            <person name="Ko S.-R."/>
            <person name="Ahn C.-Y."/>
            <person name="Oh H.-M."/>
        </authorList>
    </citation>
    <scope>NUCLEOTIDE SEQUENCE</scope>
    <source>
        <strain evidence="5">20NA77.7</strain>
    </source>
</reference>
<dbReference type="SMART" id="SM00421">
    <property type="entry name" value="HTH_LUXR"/>
    <property type="match status" value="1"/>
</dbReference>
<dbReference type="PRINTS" id="PR00038">
    <property type="entry name" value="HTHLUXR"/>
</dbReference>
<evidence type="ECO:0000256" key="2">
    <source>
        <dbReference type="ARBA" id="ARBA00023125"/>
    </source>
</evidence>
<name>A0ABY9R7S0_9FLAO</name>
<dbReference type="PANTHER" id="PTHR43214">
    <property type="entry name" value="TWO-COMPONENT RESPONSE REGULATOR"/>
    <property type="match status" value="1"/>
</dbReference>
<proteinExistence type="predicted"/>
<evidence type="ECO:0000259" key="4">
    <source>
        <dbReference type="PROSITE" id="PS50043"/>
    </source>
</evidence>
<dbReference type="Proteomes" id="UP001180481">
    <property type="component" value="Chromosome"/>
</dbReference>
<dbReference type="InterPro" id="IPR016032">
    <property type="entry name" value="Sig_transdc_resp-reg_C-effctor"/>
</dbReference>
<keyword evidence="2" id="KW-0238">DNA-binding</keyword>
<evidence type="ECO:0000256" key="1">
    <source>
        <dbReference type="ARBA" id="ARBA00023015"/>
    </source>
</evidence>
<evidence type="ECO:0000313" key="6">
    <source>
        <dbReference type="Proteomes" id="UP001180481"/>
    </source>
</evidence>
<protein>
    <submittedName>
        <fullName evidence="5">LuxR C-terminal-related transcriptional regulator</fullName>
    </submittedName>
</protein>
<sequence length="271" mass="31276">MSTNTIIIDSDEIFTKKVCFFIDSLVGFDVSYVNNSFADIDKLTNCNLLIATTNSETYESDYISINKISSNNPDIMIVLLTTSATNEMITKAFLNKFAAVVDKKYFLSYYEFILENILTIKGFYVSPILAKYIFEKVSLPKTSNITLLTKKQNDVAYYLSKGYSYIEIANEMNQSVNTTRMHTRLLYRKINIKSRFELINMLQNGNLKLNPITFNPIVNKSNFIYITEKEKKVLTLLKDNKNIKEIASELSITQFSTKYYINKLKQKNLII</sequence>
<dbReference type="InterPro" id="IPR039420">
    <property type="entry name" value="WalR-like"/>
</dbReference>
<dbReference type="Gene3D" id="3.40.50.2300">
    <property type="match status" value="1"/>
</dbReference>
<dbReference type="Pfam" id="PF00196">
    <property type="entry name" value="GerE"/>
    <property type="match status" value="1"/>
</dbReference>
<dbReference type="PROSITE" id="PS50043">
    <property type="entry name" value="HTH_LUXR_2"/>
    <property type="match status" value="1"/>
</dbReference>
<gene>
    <name evidence="5" type="ORF">RF683_07415</name>
</gene>
<keyword evidence="6" id="KW-1185">Reference proteome</keyword>
<evidence type="ECO:0000313" key="5">
    <source>
        <dbReference type="EMBL" id="WMW77317.1"/>
    </source>
</evidence>
<keyword evidence="3" id="KW-0804">Transcription</keyword>
<evidence type="ECO:0000256" key="3">
    <source>
        <dbReference type="ARBA" id="ARBA00023163"/>
    </source>
</evidence>
<dbReference type="PANTHER" id="PTHR43214:SF41">
    <property type="entry name" value="NITRATE_NITRITE RESPONSE REGULATOR PROTEIN NARP"/>
    <property type="match status" value="1"/>
</dbReference>
<dbReference type="InterPro" id="IPR000792">
    <property type="entry name" value="Tscrpt_reg_LuxR_C"/>
</dbReference>
<dbReference type="RefSeq" id="WP_309531694.1">
    <property type="nucleotide sequence ID" value="NZ_CP133721.1"/>
</dbReference>